<keyword evidence="2" id="KW-1185">Reference proteome</keyword>
<accession>A0A8H6SS11</accession>
<protein>
    <recommendedName>
        <fullName evidence="3">F-box domain-containing protein</fullName>
    </recommendedName>
</protein>
<reference evidence="1" key="1">
    <citation type="submission" date="2020-05" db="EMBL/GenBank/DDBJ databases">
        <title>Mycena genomes resolve the evolution of fungal bioluminescence.</title>
        <authorList>
            <person name="Tsai I.J."/>
        </authorList>
    </citation>
    <scope>NUCLEOTIDE SEQUENCE</scope>
    <source>
        <strain evidence="1">171206Taipei</strain>
    </source>
</reference>
<dbReference type="Proteomes" id="UP000636479">
    <property type="component" value="Unassembled WGS sequence"/>
</dbReference>
<organism evidence="1 2">
    <name type="scientific">Mycena indigotica</name>
    <dbReference type="NCBI Taxonomy" id="2126181"/>
    <lineage>
        <taxon>Eukaryota</taxon>
        <taxon>Fungi</taxon>
        <taxon>Dikarya</taxon>
        <taxon>Basidiomycota</taxon>
        <taxon>Agaricomycotina</taxon>
        <taxon>Agaricomycetes</taxon>
        <taxon>Agaricomycetidae</taxon>
        <taxon>Agaricales</taxon>
        <taxon>Marasmiineae</taxon>
        <taxon>Mycenaceae</taxon>
        <taxon>Mycena</taxon>
    </lineage>
</organism>
<name>A0A8H6SS11_9AGAR</name>
<dbReference type="RefSeq" id="XP_037221135.1">
    <property type="nucleotide sequence ID" value="XM_037363214.1"/>
</dbReference>
<dbReference type="EMBL" id="JACAZF010000005">
    <property type="protein sequence ID" value="KAF7304163.1"/>
    <property type="molecule type" value="Genomic_DNA"/>
</dbReference>
<dbReference type="AlphaFoldDB" id="A0A8H6SS11"/>
<evidence type="ECO:0000313" key="1">
    <source>
        <dbReference type="EMBL" id="KAF7304163.1"/>
    </source>
</evidence>
<gene>
    <name evidence="1" type="ORF">MIND_00648200</name>
</gene>
<sequence>MNAMPPELIRVIVSSIDTQQDLKSCCLAASYFRSWCQQRLLGSLALSLTRAARDTRERLNHPPRMRAGKKSFDDATERFGRWPHLAALVVDLDLELSILGLEAGTLGVDAPALAALFSLFSRVSSLRIVGHSPWSNIEPALTHALAHWLGHIPHGTLQFIHMSYAMQFPRSIFHDIFRALAPHAQVDFLIVSMDAAECTDRGPYTTAPFAFSCDRGHGVQAALTQSEFLSALRGLRSLVAPAAPGNTFGESLRLCEAASNTLEHLNLQITFGRYNALLDAPLPQCLSVLTTLTLTFSPLEAELRSDTHFSWLLTTVVAPLLHPAVTPQLATLTIPCKLHPLNSLASTVAFLLSAVRQDTGQACLRMLDETLAGRHIRLLFVFLVVKPQQVVAGEADEQQTVLRELQVCLKRQAERGLLDVALRFSGPLD</sequence>
<evidence type="ECO:0000313" key="2">
    <source>
        <dbReference type="Proteomes" id="UP000636479"/>
    </source>
</evidence>
<evidence type="ECO:0008006" key="3">
    <source>
        <dbReference type="Google" id="ProtNLM"/>
    </source>
</evidence>
<comment type="caution">
    <text evidence="1">The sequence shown here is derived from an EMBL/GenBank/DDBJ whole genome shotgun (WGS) entry which is preliminary data.</text>
</comment>
<dbReference type="GeneID" id="59345730"/>
<proteinExistence type="predicted"/>